<reference evidence="1 2" key="1">
    <citation type="submission" date="2019-08" db="EMBL/GenBank/DDBJ databases">
        <title>Ulvibacter marinistellae sp. nov., isolated from a starfish, Patiria pectinifera.</title>
        <authorList>
            <person name="Kawano K."/>
            <person name="Ushijima N."/>
            <person name="Kihara M."/>
            <person name="Itoh H."/>
        </authorList>
    </citation>
    <scope>NUCLEOTIDE SEQUENCE [LARGE SCALE GENOMIC DNA]</scope>
    <source>
        <strain evidence="1 2">KK4</strain>
    </source>
</reference>
<keyword evidence="2" id="KW-1185">Reference proteome</keyword>
<dbReference type="Proteomes" id="UP000326994">
    <property type="component" value="Unassembled WGS sequence"/>
</dbReference>
<sequence>MILRTSDECGDEFNYPLNTPEDFNFEFKISDSDKEYLYNSINQKLYKTIYFDKIDTLEIILKERDKEKIWNKLISINSLYYPETYEVDDFIEVSDSDSFSFFFKFNGITKRINFKNHRVISSNKKIDDLVSLFRTIDSIIINKQEFMNSREAEYLIE</sequence>
<gene>
    <name evidence="1" type="ORF">ULMS_08900</name>
</gene>
<organism evidence="1 2">
    <name type="scientific">Patiriisocius marinistellae</name>
    <dbReference type="NCBI Taxonomy" id="2494560"/>
    <lineage>
        <taxon>Bacteria</taxon>
        <taxon>Pseudomonadati</taxon>
        <taxon>Bacteroidota</taxon>
        <taxon>Flavobacteriia</taxon>
        <taxon>Flavobacteriales</taxon>
        <taxon>Flavobacteriaceae</taxon>
        <taxon>Patiriisocius</taxon>
    </lineage>
</organism>
<accession>A0A5J4FW32</accession>
<evidence type="ECO:0000313" key="1">
    <source>
        <dbReference type="EMBL" id="GEQ85382.1"/>
    </source>
</evidence>
<evidence type="ECO:0000313" key="2">
    <source>
        <dbReference type="Proteomes" id="UP000326994"/>
    </source>
</evidence>
<dbReference type="EMBL" id="BKCF01000001">
    <property type="protein sequence ID" value="GEQ85382.1"/>
    <property type="molecule type" value="Genomic_DNA"/>
</dbReference>
<protein>
    <submittedName>
        <fullName evidence="1">Uncharacterized protein</fullName>
    </submittedName>
</protein>
<name>A0A5J4FW32_9FLAO</name>
<proteinExistence type="predicted"/>
<comment type="caution">
    <text evidence="1">The sequence shown here is derived from an EMBL/GenBank/DDBJ whole genome shotgun (WGS) entry which is preliminary data.</text>
</comment>
<dbReference type="AlphaFoldDB" id="A0A5J4FW32"/>